<dbReference type="SMR" id="A0A6G3TGM1"/>
<dbReference type="GeneID" id="96655396"/>
<keyword evidence="1" id="KW-0596">Phosphopantetheine</keyword>
<keyword evidence="2" id="KW-0597">Phosphoprotein</keyword>
<evidence type="ECO:0000256" key="1">
    <source>
        <dbReference type="ARBA" id="ARBA00022450"/>
    </source>
</evidence>
<evidence type="ECO:0000313" key="4">
    <source>
        <dbReference type="EMBL" id="MCZ4638206.1"/>
    </source>
</evidence>
<dbReference type="InterPro" id="IPR036736">
    <property type="entry name" value="ACP-like_sf"/>
</dbReference>
<dbReference type="Proteomes" id="UP000475666">
    <property type="component" value="Unassembled WGS sequence"/>
</dbReference>
<dbReference type="PROSITE" id="PS00012">
    <property type="entry name" value="PHOSPHOPANTETHEINE"/>
    <property type="match status" value="1"/>
</dbReference>
<dbReference type="InterPro" id="IPR006162">
    <property type="entry name" value="Ppantetheine_attach_site"/>
</dbReference>
<sequence>MTDQQLDYQVTVEELSALMKRTAGVHVDPVTLRQQADDGFDTFGLDSLGLLGIVAELEKRYGLGLPEQAERCKTPADFLALVNGALKTGV</sequence>
<evidence type="ECO:0000313" key="6">
    <source>
        <dbReference type="Proteomes" id="UP000475666"/>
    </source>
</evidence>
<keyword evidence="7" id="KW-1185">Reference proteome</keyword>
<dbReference type="EMBL" id="JAPWHU010000496">
    <property type="protein sequence ID" value="MCZ4638206.1"/>
    <property type="molecule type" value="Genomic_DNA"/>
</dbReference>
<reference evidence="5 6" key="1">
    <citation type="submission" date="2020-01" db="EMBL/GenBank/DDBJ databases">
        <title>Insect and environment-associated Actinomycetes.</title>
        <authorList>
            <person name="Currrie C."/>
            <person name="Chevrette M."/>
            <person name="Carlson C."/>
            <person name="Stubbendieck R."/>
            <person name="Wendt-Pienkowski E."/>
        </authorList>
    </citation>
    <scope>NUCLEOTIDE SEQUENCE [LARGE SCALE GENOMIC DNA]</scope>
    <source>
        <strain evidence="5 6">SID7739</strain>
    </source>
</reference>
<dbReference type="Proteomes" id="UP001301132">
    <property type="component" value="Unassembled WGS sequence"/>
</dbReference>
<evidence type="ECO:0000313" key="5">
    <source>
        <dbReference type="EMBL" id="NEC35857.1"/>
    </source>
</evidence>
<name>A0A6G3TGM1_9ACTN</name>
<dbReference type="SUPFAM" id="SSF47336">
    <property type="entry name" value="ACP-like"/>
    <property type="match status" value="1"/>
</dbReference>
<evidence type="ECO:0000259" key="3">
    <source>
        <dbReference type="PROSITE" id="PS50075"/>
    </source>
</evidence>
<dbReference type="AlphaFoldDB" id="A0A6G3TGM1"/>
<comment type="caution">
    <text evidence="5">The sequence shown here is derived from an EMBL/GenBank/DDBJ whole genome shotgun (WGS) entry which is preliminary data.</text>
</comment>
<dbReference type="RefSeq" id="WP_011030170.1">
    <property type="nucleotide sequence ID" value="NZ_BEWD01000008.1"/>
</dbReference>
<evidence type="ECO:0000313" key="7">
    <source>
        <dbReference type="Proteomes" id="UP001301132"/>
    </source>
</evidence>
<dbReference type="Gene3D" id="1.10.1200.10">
    <property type="entry name" value="ACP-like"/>
    <property type="match status" value="1"/>
</dbReference>
<dbReference type="InterPro" id="IPR009081">
    <property type="entry name" value="PP-bd_ACP"/>
</dbReference>
<dbReference type="Pfam" id="PF00550">
    <property type="entry name" value="PP-binding"/>
    <property type="match status" value="1"/>
</dbReference>
<evidence type="ECO:0000256" key="2">
    <source>
        <dbReference type="ARBA" id="ARBA00022553"/>
    </source>
</evidence>
<dbReference type="PROSITE" id="PS50075">
    <property type="entry name" value="CARRIER"/>
    <property type="match status" value="1"/>
</dbReference>
<reference evidence="4 7" key="2">
    <citation type="submission" date="2022-12" db="EMBL/GenBank/DDBJ databases">
        <authorList>
            <person name="Abashina T."/>
            <person name="Solyanikova I."/>
            <person name="Delegan Y."/>
        </authorList>
    </citation>
    <scope>NUCLEOTIDE SEQUENCE [LARGE SCALE GENOMIC DNA]</scope>
    <source>
        <strain evidence="4 7">IPS92ro</strain>
    </source>
</reference>
<protein>
    <submittedName>
        <fullName evidence="5">Acyl carrier protein</fullName>
    </submittedName>
</protein>
<dbReference type="EMBL" id="JAAGMQ010000647">
    <property type="protein sequence ID" value="NEC35857.1"/>
    <property type="molecule type" value="Genomic_DNA"/>
</dbReference>
<organism evidence="5 6">
    <name type="scientific">Streptomyces rubrogriseus</name>
    <dbReference type="NCBI Taxonomy" id="194673"/>
    <lineage>
        <taxon>Bacteria</taxon>
        <taxon>Bacillati</taxon>
        <taxon>Actinomycetota</taxon>
        <taxon>Actinomycetes</taxon>
        <taxon>Kitasatosporales</taxon>
        <taxon>Streptomycetaceae</taxon>
        <taxon>Streptomyces</taxon>
        <taxon>Streptomyces violaceoruber group</taxon>
    </lineage>
</organism>
<gene>
    <name evidence="5" type="ORF">G3I66_22185</name>
    <name evidence="4" type="ORF">O3S69_29635</name>
</gene>
<feature type="domain" description="Carrier" evidence="3">
    <location>
        <begin position="9"/>
        <end position="90"/>
    </location>
</feature>
<proteinExistence type="predicted"/>
<accession>A0A6G3TGM1</accession>